<gene>
    <name evidence="5 7" type="primary">xpt</name>
    <name evidence="7" type="ORF">WR164_06180</name>
</gene>
<evidence type="ECO:0000256" key="6">
    <source>
        <dbReference type="NCBIfam" id="TIGR01744"/>
    </source>
</evidence>
<dbReference type="GO" id="GO:0046110">
    <property type="term" value="P:xanthine metabolic process"/>
    <property type="evidence" value="ECO:0007669"/>
    <property type="project" value="UniProtKB-UniRule"/>
</dbReference>
<dbReference type="InterPro" id="IPR000836">
    <property type="entry name" value="PRTase_dom"/>
</dbReference>
<feature type="binding site" evidence="5">
    <location>
        <position position="20"/>
    </location>
    <ligand>
        <name>xanthine</name>
        <dbReference type="ChEBI" id="CHEBI:17712"/>
    </ligand>
</feature>
<reference evidence="7" key="1">
    <citation type="submission" date="2022-07" db="EMBL/GenBank/DDBJ databases">
        <authorList>
            <person name="Kouya T."/>
            <person name="Ishiyama Y."/>
        </authorList>
    </citation>
    <scope>NUCLEOTIDE SEQUENCE</scope>
    <source>
        <strain evidence="7">WR16-4</strain>
    </source>
</reference>
<dbReference type="NCBIfam" id="TIGR01744">
    <property type="entry name" value="XPRTase"/>
    <property type="match status" value="1"/>
</dbReference>
<keyword evidence="1 5" id="KW-0963">Cytoplasm</keyword>
<protein>
    <recommendedName>
        <fullName evidence="5 6">Xanthine phosphoribosyltransferase</fullName>
        <shortName evidence="5">XPRTase</shortName>
        <ecNumber evidence="5 6">2.4.2.22</ecNumber>
    </recommendedName>
</protein>
<keyword evidence="2 5" id="KW-0328">Glycosyltransferase</keyword>
<feature type="binding site" evidence="5">
    <location>
        <begin position="128"/>
        <end position="132"/>
    </location>
    <ligand>
        <name>5-phospho-alpha-D-ribose 1-diphosphate</name>
        <dbReference type="ChEBI" id="CHEBI:58017"/>
    </ligand>
</feature>
<comment type="pathway">
    <text evidence="5">Purine metabolism; XMP biosynthesis via salvage pathway; XMP from xanthine: step 1/1.</text>
</comment>
<comment type="subcellular location">
    <subcellularLocation>
        <location evidence="5">Cytoplasm</location>
    </subcellularLocation>
</comment>
<dbReference type="AlphaFoldDB" id="A0A9W6B0A4"/>
<dbReference type="HAMAP" id="MF_01184">
    <property type="entry name" value="XPRTase"/>
    <property type="match status" value="1"/>
</dbReference>
<dbReference type="GO" id="GO:0006166">
    <property type="term" value="P:purine ribonucleoside salvage"/>
    <property type="evidence" value="ECO:0007669"/>
    <property type="project" value="UniProtKB-KW"/>
</dbReference>
<comment type="subunit">
    <text evidence="5">Homodimer.</text>
</comment>
<name>A0A9W6B0A4_9LACO</name>
<organism evidence="7 8">
    <name type="scientific">Philodulcilactobacillus myokoensis</name>
    <dbReference type="NCBI Taxonomy" id="2929573"/>
    <lineage>
        <taxon>Bacteria</taxon>
        <taxon>Bacillati</taxon>
        <taxon>Bacillota</taxon>
        <taxon>Bacilli</taxon>
        <taxon>Lactobacillales</taxon>
        <taxon>Lactobacillaceae</taxon>
        <taxon>Philodulcilactobacillus</taxon>
    </lineage>
</organism>
<keyword evidence="4 5" id="KW-0660">Purine salvage</keyword>
<evidence type="ECO:0000313" key="7">
    <source>
        <dbReference type="EMBL" id="GLB46639.1"/>
    </source>
</evidence>
<dbReference type="CDD" id="cd06223">
    <property type="entry name" value="PRTases_typeI"/>
    <property type="match status" value="1"/>
</dbReference>
<dbReference type="GO" id="GO:0032265">
    <property type="term" value="P:XMP salvage"/>
    <property type="evidence" value="ECO:0007669"/>
    <property type="project" value="UniProtKB-UniRule"/>
</dbReference>
<reference evidence="7" key="2">
    <citation type="journal article" date="2023" name="PLoS ONE">
        <title>Philodulcilactobacillus myokoensis gen. nov., sp. nov., a fructophilic, acidophilic, and agar-phobic lactic acid bacterium isolated from fermented vegetable extracts.</title>
        <authorList>
            <person name="Kouya T."/>
            <person name="Ishiyama Y."/>
            <person name="Ohashi S."/>
            <person name="Kumakubo R."/>
            <person name="Yamazaki T."/>
            <person name="Otaki T."/>
        </authorList>
    </citation>
    <scope>NUCLEOTIDE SEQUENCE</scope>
    <source>
        <strain evidence="7">WR16-4</strain>
    </source>
</reference>
<feature type="binding site" evidence="5">
    <location>
        <position position="27"/>
    </location>
    <ligand>
        <name>xanthine</name>
        <dbReference type="ChEBI" id="CHEBI:17712"/>
    </ligand>
</feature>
<keyword evidence="3 5" id="KW-0808">Transferase</keyword>
<sequence length="192" mass="21346">MNFLEKRIQKDGRILSDNTLKVDQFFNHQIDPQLMKKVGQSFADYFKNDQITKILTIESSGIAPALMTGLYLNVPVIFARKHKSVIQKNNIYTANVYSFTKKTNNTISVNKDFINSNDRILMIDDFLANGSAISGMIDIISKANANIGGAGVAIEKKFQKGHQYIQKNGIKFLALASIASLDNGKIAFAHSK</sequence>
<comment type="similarity">
    <text evidence="5">Belongs to the purine/pyrimidine phosphoribosyltransferase family. Xpt subfamily.</text>
</comment>
<proteinExistence type="inferred from homology"/>
<evidence type="ECO:0000256" key="4">
    <source>
        <dbReference type="ARBA" id="ARBA00022726"/>
    </source>
</evidence>
<evidence type="ECO:0000256" key="3">
    <source>
        <dbReference type="ARBA" id="ARBA00022679"/>
    </source>
</evidence>
<dbReference type="PANTHER" id="PTHR43864:SF1">
    <property type="entry name" value="XANTHINE PHOSPHORIBOSYLTRANSFERASE"/>
    <property type="match status" value="1"/>
</dbReference>
<dbReference type="InterPro" id="IPR050118">
    <property type="entry name" value="Pur/Pyrimidine_PRTase"/>
</dbReference>
<accession>A0A9W6B0A4</accession>
<evidence type="ECO:0000256" key="2">
    <source>
        <dbReference type="ARBA" id="ARBA00022676"/>
    </source>
</evidence>
<comment type="function">
    <text evidence="5">Converts the preformed base xanthine, a product of nucleic acid breakdown, to xanthosine 5'-monophosphate (XMP), so it can be reused for RNA or DNA synthesis.</text>
</comment>
<comment type="catalytic activity">
    <reaction evidence="5">
        <text>XMP + diphosphate = xanthine + 5-phospho-alpha-D-ribose 1-diphosphate</text>
        <dbReference type="Rhea" id="RHEA:10800"/>
        <dbReference type="ChEBI" id="CHEBI:17712"/>
        <dbReference type="ChEBI" id="CHEBI:33019"/>
        <dbReference type="ChEBI" id="CHEBI:57464"/>
        <dbReference type="ChEBI" id="CHEBI:58017"/>
        <dbReference type="EC" id="2.4.2.22"/>
    </reaction>
</comment>
<dbReference type="Proteomes" id="UP001144204">
    <property type="component" value="Unassembled WGS sequence"/>
</dbReference>
<dbReference type="EMBL" id="BRPL01000002">
    <property type="protein sequence ID" value="GLB46639.1"/>
    <property type="molecule type" value="Genomic_DNA"/>
</dbReference>
<dbReference type="InterPro" id="IPR010079">
    <property type="entry name" value="Xanthine_PRibTrfase"/>
</dbReference>
<dbReference type="SUPFAM" id="SSF53271">
    <property type="entry name" value="PRTase-like"/>
    <property type="match status" value="1"/>
</dbReference>
<dbReference type="GO" id="GO:0005737">
    <property type="term" value="C:cytoplasm"/>
    <property type="evidence" value="ECO:0007669"/>
    <property type="project" value="UniProtKB-SubCell"/>
</dbReference>
<evidence type="ECO:0000256" key="1">
    <source>
        <dbReference type="ARBA" id="ARBA00022490"/>
    </source>
</evidence>
<comment type="caution">
    <text evidence="7">The sequence shown here is derived from an EMBL/GenBank/DDBJ whole genome shotgun (WGS) entry which is preliminary data.</text>
</comment>
<keyword evidence="8" id="KW-1185">Reference proteome</keyword>
<evidence type="ECO:0000256" key="5">
    <source>
        <dbReference type="HAMAP-Rule" id="MF_01184"/>
    </source>
</evidence>
<dbReference type="EC" id="2.4.2.22" evidence="5 6"/>
<dbReference type="InterPro" id="IPR029057">
    <property type="entry name" value="PRTase-like"/>
</dbReference>
<dbReference type="NCBIfam" id="NF006671">
    <property type="entry name" value="PRK09219.1"/>
    <property type="match status" value="1"/>
</dbReference>
<dbReference type="RefSeq" id="WP_286136103.1">
    <property type="nucleotide sequence ID" value="NZ_BRPL01000002.1"/>
</dbReference>
<evidence type="ECO:0000313" key="8">
    <source>
        <dbReference type="Proteomes" id="UP001144204"/>
    </source>
</evidence>
<dbReference type="PANTHER" id="PTHR43864">
    <property type="entry name" value="HYPOXANTHINE/GUANINE PHOSPHORIBOSYLTRANSFERASE"/>
    <property type="match status" value="1"/>
</dbReference>
<dbReference type="Gene3D" id="3.40.50.2020">
    <property type="match status" value="1"/>
</dbReference>
<dbReference type="GO" id="GO:0000310">
    <property type="term" value="F:xanthine phosphoribosyltransferase activity"/>
    <property type="evidence" value="ECO:0007669"/>
    <property type="project" value="UniProtKB-UniRule"/>
</dbReference>
<feature type="binding site" evidence="5">
    <location>
        <position position="156"/>
    </location>
    <ligand>
        <name>xanthine</name>
        <dbReference type="ChEBI" id="CHEBI:17712"/>
    </ligand>
</feature>